<reference evidence="1" key="1">
    <citation type="journal article" date="2020" name="Nature">
        <title>Giant virus diversity and host interactions through global metagenomics.</title>
        <authorList>
            <person name="Schulz F."/>
            <person name="Roux S."/>
            <person name="Paez-Espino D."/>
            <person name="Jungbluth S."/>
            <person name="Walsh D.A."/>
            <person name="Denef V.J."/>
            <person name="McMahon K.D."/>
            <person name="Konstantinidis K.T."/>
            <person name="Eloe-Fadrosh E.A."/>
            <person name="Kyrpides N.C."/>
            <person name="Woyke T."/>
        </authorList>
    </citation>
    <scope>NUCLEOTIDE SEQUENCE</scope>
    <source>
        <strain evidence="1">GVMAG-M-3300010158-59</strain>
    </source>
</reference>
<organism evidence="1">
    <name type="scientific">viral metagenome</name>
    <dbReference type="NCBI Taxonomy" id="1070528"/>
    <lineage>
        <taxon>unclassified sequences</taxon>
        <taxon>metagenomes</taxon>
        <taxon>organismal metagenomes</taxon>
    </lineage>
</organism>
<dbReference type="EMBL" id="MN739102">
    <property type="protein sequence ID" value="QHS88693.1"/>
    <property type="molecule type" value="Genomic_DNA"/>
</dbReference>
<proteinExistence type="predicted"/>
<name>A0A6C0BB58_9ZZZZ</name>
<dbReference type="AlphaFoldDB" id="A0A6C0BB58"/>
<protein>
    <submittedName>
        <fullName evidence="1">Uncharacterized protein</fullName>
    </submittedName>
</protein>
<sequence>MDVGIVFHINKIPGFNLLLKDGTNETLQLNKIICKTKNNELYTLIRYNKYLLTEDLVSTIGVLKCLILNSMQQAIGFAPPKALSYTTFLSLYPSKTTDIIAEEFIDGVMINVFWNPTLNLAGDWEISTRNSVGATILCKNKTYYSLFKETIHYVNVDIRQLNPLYSYSFVMQHQDISTFTFTKPALYLIEMYEIVQTPDHSILIFPLDQTKTRQCEYWKNTTVQFPALYDFLSYDEIKQKYASINTPYLCKGVIIKNLKTYTRTKLLNPVYQYIKQIKGTGEKELYKYLYLRHYGKVKDFLQINSTDKIKFSKFRNYLHEFTHKLHRQYIACYVEKIIKLENVIKIYQSHLQNLHSMYINKLRLEKGNICRKVVKDYVNRLKPDTLLFCLNSCTSKTFS</sequence>
<accession>A0A6C0BB58</accession>
<evidence type="ECO:0000313" key="1">
    <source>
        <dbReference type="EMBL" id="QHS88693.1"/>
    </source>
</evidence>